<evidence type="ECO:0000256" key="2">
    <source>
        <dbReference type="ARBA" id="ARBA00004613"/>
    </source>
</evidence>
<feature type="region of interest" description="Disordered" evidence="5">
    <location>
        <begin position="697"/>
        <end position="720"/>
    </location>
</feature>
<dbReference type="PRINTS" id="PR00207">
    <property type="entry name" value="FLAGELLIN"/>
</dbReference>
<dbReference type="Proteomes" id="UP000319897">
    <property type="component" value="Unassembled WGS sequence"/>
</dbReference>
<dbReference type="Pfam" id="PF00669">
    <property type="entry name" value="Flagellin_N"/>
    <property type="match status" value="1"/>
</dbReference>
<comment type="caution">
    <text evidence="7">The sequence shown here is derived from an EMBL/GenBank/DDBJ whole genome shotgun (WGS) entry which is preliminary data.</text>
</comment>
<dbReference type="InterPro" id="IPR001029">
    <property type="entry name" value="Flagellin_N"/>
</dbReference>
<evidence type="ECO:0000256" key="1">
    <source>
        <dbReference type="ARBA" id="ARBA00004365"/>
    </source>
</evidence>
<dbReference type="EMBL" id="VFSU01000032">
    <property type="protein sequence ID" value="TPE59018.1"/>
    <property type="molecule type" value="Genomic_DNA"/>
</dbReference>
<feature type="domain" description="Flagellin N-terminal" evidence="6">
    <location>
        <begin position="98"/>
        <end position="235"/>
    </location>
</feature>
<dbReference type="GO" id="GO:0009288">
    <property type="term" value="C:bacterial-type flagellum"/>
    <property type="evidence" value="ECO:0007669"/>
    <property type="project" value="UniProtKB-SubCell"/>
</dbReference>
<sequence length="720" mass="72215">MLRKAGQQILQTLRRAGPRMHGQPGGLVDHQPGLAAGQLNRKRMGGKGRGCRHGCCRLTRSARCREGGLRLRRRGFPAKSSRGLSPALERGTGTMTIINTNLAALKAQNGNRVAQAGLDTAMERLSTGLRINSAKDDAAGLAISQRMTADVRGLAVAIRNAGDGISLAQTAETAMGEVTNMLQRMRELSVQAANGTIADVDREALQVEVTQLVSEIDNVAKRTSFNGISLLDGSSKNLALQTGSRAGETVTMSIGSARTGDLGTGSVPGLTATGAFATSAALMASSQALQGNDLRINGVVIGSSRSTDDSLSSSAKEASAISKAAAINRATAQTGVRAVVGTTTMTGTAMTAAALTGTVTINGVTTGSITTSTNAAASRTAVVDAINLISGQTGVRAIDTGDSNLGIRLEAADGRNIEVAFDTLTAASTGLKAGVQSGTYSLVSDQGGPIVIDSVGTGRLSRSGLAAGSYDRGVSTLSTDARAVATSATGADARVLNTGDLVLNGVSIRASRAADDTYSDTTAGSSTKAASAIAIAAAINESSAQTGVTAKAASLTLVGSTTTVIGADATATLVINGVSMDIALSASATAQETRETVASAINNNSGTTGVTAVDNGLGGLSLTAADGRNVAVWLDSDEATAANFGLGGMTIAGTGTSYTVTGVTDPTDVSAATVNTAYAQVVLKAPPPSICAQAARASARPPTSPHWASRKTAMAQTSAA</sequence>
<keyword evidence="7" id="KW-0282">Flagellum</keyword>
<evidence type="ECO:0000256" key="4">
    <source>
        <dbReference type="ARBA" id="ARBA00023143"/>
    </source>
</evidence>
<evidence type="ECO:0000313" key="8">
    <source>
        <dbReference type="Proteomes" id="UP000319897"/>
    </source>
</evidence>
<comment type="similarity">
    <text evidence="3">Belongs to the bacterial flagellin family.</text>
</comment>
<evidence type="ECO:0000259" key="6">
    <source>
        <dbReference type="Pfam" id="PF00669"/>
    </source>
</evidence>
<accession>A0A501XEE7</accession>
<dbReference type="AlphaFoldDB" id="A0A501XEE7"/>
<dbReference type="OrthoDB" id="9796789at2"/>
<dbReference type="Gene3D" id="1.20.1330.10">
    <property type="entry name" value="f41 fragment of flagellin, N-terminal domain"/>
    <property type="match status" value="1"/>
</dbReference>
<keyword evidence="8" id="KW-1185">Reference proteome</keyword>
<proteinExistence type="inferred from homology"/>
<dbReference type="PANTHER" id="PTHR42792">
    <property type="entry name" value="FLAGELLIN"/>
    <property type="match status" value="1"/>
</dbReference>
<comment type="subcellular location">
    <subcellularLocation>
        <location evidence="1">Bacterial flagellum</location>
    </subcellularLocation>
    <subcellularLocation>
        <location evidence="2">Secreted</location>
    </subcellularLocation>
</comment>
<dbReference type="SUPFAM" id="SSF64518">
    <property type="entry name" value="Phase 1 flagellin"/>
    <property type="match status" value="1"/>
</dbReference>
<keyword evidence="7" id="KW-0966">Cell projection</keyword>
<evidence type="ECO:0000256" key="3">
    <source>
        <dbReference type="ARBA" id="ARBA00005709"/>
    </source>
</evidence>
<protein>
    <submittedName>
        <fullName evidence="7">Flagellin</fullName>
    </submittedName>
</protein>
<dbReference type="Gene3D" id="3.30.70.2120">
    <property type="match status" value="2"/>
</dbReference>
<reference evidence="7 8" key="1">
    <citation type="submission" date="2019-06" db="EMBL/GenBank/DDBJ databases">
        <authorList>
            <person name="Lee I."/>
            <person name="Jang G.I."/>
            <person name="Hwang C.Y."/>
        </authorList>
    </citation>
    <scope>NUCLEOTIDE SEQUENCE [LARGE SCALE GENOMIC DNA]</scope>
    <source>
        <strain evidence="7 8">PAMC 28131</strain>
    </source>
</reference>
<organism evidence="7 8">
    <name type="scientific">Sandaracinobacter neustonicus</name>
    <dbReference type="NCBI Taxonomy" id="1715348"/>
    <lineage>
        <taxon>Bacteria</taxon>
        <taxon>Pseudomonadati</taxon>
        <taxon>Pseudomonadota</taxon>
        <taxon>Alphaproteobacteria</taxon>
        <taxon>Sphingomonadales</taxon>
        <taxon>Sphingosinicellaceae</taxon>
        <taxon>Sandaracinobacter</taxon>
    </lineage>
</organism>
<name>A0A501XEE7_9SPHN</name>
<keyword evidence="4" id="KW-0975">Bacterial flagellum</keyword>
<keyword evidence="7" id="KW-0969">Cilium</keyword>
<dbReference type="GO" id="GO:0005576">
    <property type="term" value="C:extracellular region"/>
    <property type="evidence" value="ECO:0007669"/>
    <property type="project" value="UniProtKB-SubCell"/>
</dbReference>
<gene>
    <name evidence="7" type="ORF">FJQ54_14545</name>
</gene>
<dbReference type="InterPro" id="IPR001492">
    <property type="entry name" value="Flagellin"/>
</dbReference>
<evidence type="ECO:0000313" key="7">
    <source>
        <dbReference type="EMBL" id="TPE59018.1"/>
    </source>
</evidence>
<evidence type="ECO:0000256" key="5">
    <source>
        <dbReference type="SAM" id="MobiDB-lite"/>
    </source>
</evidence>
<dbReference type="PANTHER" id="PTHR42792:SF2">
    <property type="entry name" value="FLAGELLIN"/>
    <property type="match status" value="1"/>
</dbReference>
<dbReference type="GO" id="GO:0005198">
    <property type="term" value="F:structural molecule activity"/>
    <property type="evidence" value="ECO:0007669"/>
    <property type="project" value="InterPro"/>
</dbReference>